<feature type="compositionally biased region" description="Basic and acidic residues" evidence="1">
    <location>
        <begin position="1104"/>
        <end position="1116"/>
    </location>
</feature>
<feature type="compositionally biased region" description="Basic residues" evidence="1">
    <location>
        <begin position="972"/>
        <end position="989"/>
    </location>
</feature>
<dbReference type="InterPro" id="IPR021386">
    <property type="entry name" value="SPP41_DUF3020"/>
</dbReference>
<feature type="compositionally biased region" description="Basic and acidic residues" evidence="1">
    <location>
        <begin position="183"/>
        <end position="199"/>
    </location>
</feature>
<organism evidence="3 4">
    <name type="scientific">Lachancea dasiensis</name>
    <dbReference type="NCBI Taxonomy" id="1072105"/>
    <lineage>
        <taxon>Eukaryota</taxon>
        <taxon>Fungi</taxon>
        <taxon>Dikarya</taxon>
        <taxon>Ascomycota</taxon>
        <taxon>Saccharomycotina</taxon>
        <taxon>Saccharomycetes</taxon>
        <taxon>Saccharomycetales</taxon>
        <taxon>Saccharomycetaceae</taxon>
        <taxon>Lachancea</taxon>
    </lineage>
</organism>
<feature type="region of interest" description="Disordered" evidence="1">
    <location>
        <begin position="1104"/>
        <end position="1223"/>
    </location>
</feature>
<accession>A0A1G4JTT0</accession>
<gene>
    <name evidence="3" type="ORF">LADA_0G07712G</name>
</gene>
<dbReference type="Pfam" id="PF11223">
    <property type="entry name" value="DUF3020"/>
    <property type="match status" value="1"/>
</dbReference>
<reference evidence="4" key="1">
    <citation type="submission" date="2016-03" db="EMBL/GenBank/DDBJ databases">
        <authorList>
            <person name="Devillers H."/>
        </authorList>
    </citation>
    <scope>NUCLEOTIDE SEQUENCE [LARGE SCALE GENOMIC DNA]</scope>
</reference>
<evidence type="ECO:0000313" key="3">
    <source>
        <dbReference type="EMBL" id="SCU94294.1"/>
    </source>
</evidence>
<feature type="region of interest" description="Disordered" evidence="1">
    <location>
        <begin position="408"/>
        <end position="513"/>
    </location>
</feature>
<feature type="compositionally biased region" description="Basic residues" evidence="1">
    <location>
        <begin position="217"/>
        <end position="235"/>
    </location>
</feature>
<dbReference type="OrthoDB" id="5595797at2759"/>
<dbReference type="Proteomes" id="UP000190274">
    <property type="component" value="Chromosome G"/>
</dbReference>
<feature type="region of interest" description="Disordered" evidence="1">
    <location>
        <begin position="1547"/>
        <end position="1629"/>
    </location>
</feature>
<keyword evidence="4" id="KW-1185">Reference proteome</keyword>
<feature type="compositionally biased region" description="Polar residues" evidence="1">
    <location>
        <begin position="153"/>
        <end position="169"/>
    </location>
</feature>
<feature type="region of interest" description="Disordered" evidence="1">
    <location>
        <begin position="972"/>
        <end position="993"/>
    </location>
</feature>
<feature type="compositionally biased region" description="Polar residues" evidence="1">
    <location>
        <begin position="1562"/>
        <end position="1576"/>
    </location>
</feature>
<feature type="compositionally biased region" description="Polar residues" evidence="1">
    <location>
        <begin position="474"/>
        <end position="512"/>
    </location>
</feature>
<feature type="domain" description="DUF3020" evidence="2">
    <location>
        <begin position="1413"/>
        <end position="1460"/>
    </location>
</feature>
<feature type="compositionally biased region" description="Polar residues" evidence="1">
    <location>
        <begin position="1186"/>
        <end position="1204"/>
    </location>
</feature>
<feature type="compositionally biased region" description="Polar residues" evidence="1">
    <location>
        <begin position="329"/>
        <end position="342"/>
    </location>
</feature>
<proteinExistence type="predicted"/>
<protein>
    <submittedName>
        <fullName evidence="3">LADA_0G07712g1_1</fullName>
    </submittedName>
</protein>
<feature type="region of interest" description="Disordered" evidence="1">
    <location>
        <begin position="595"/>
        <end position="626"/>
    </location>
</feature>
<evidence type="ECO:0000313" key="4">
    <source>
        <dbReference type="Proteomes" id="UP000190274"/>
    </source>
</evidence>
<feature type="compositionally biased region" description="Polar residues" evidence="1">
    <location>
        <begin position="110"/>
        <end position="129"/>
    </location>
</feature>
<evidence type="ECO:0000256" key="1">
    <source>
        <dbReference type="SAM" id="MobiDB-lite"/>
    </source>
</evidence>
<feature type="region of interest" description="Disordered" evidence="1">
    <location>
        <begin position="19"/>
        <end position="251"/>
    </location>
</feature>
<evidence type="ECO:0000259" key="2">
    <source>
        <dbReference type="Pfam" id="PF11223"/>
    </source>
</evidence>
<feature type="region of interest" description="Disordered" evidence="1">
    <location>
        <begin position="751"/>
        <end position="791"/>
    </location>
</feature>
<feature type="compositionally biased region" description="Polar residues" evidence="1">
    <location>
        <begin position="430"/>
        <end position="448"/>
    </location>
</feature>
<feature type="compositionally biased region" description="Basic and acidic residues" evidence="1">
    <location>
        <begin position="1158"/>
        <end position="1172"/>
    </location>
</feature>
<dbReference type="EMBL" id="LT598457">
    <property type="protein sequence ID" value="SCU94294.1"/>
    <property type="molecule type" value="Genomic_DNA"/>
</dbReference>
<feature type="compositionally biased region" description="Basic and acidic residues" evidence="1">
    <location>
        <begin position="779"/>
        <end position="791"/>
    </location>
</feature>
<feature type="compositionally biased region" description="Basic and acidic residues" evidence="1">
    <location>
        <begin position="1552"/>
        <end position="1561"/>
    </location>
</feature>
<feature type="region of interest" description="Disordered" evidence="1">
    <location>
        <begin position="314"/>
        <end position="342"/>
    </location>
</feature>
<sequence>MSDDQEDLNLNELVGNLLAAHNEEELPSQLEQEQVQDLEEIPELSGQAQSGGPELGDDDLAAVVAQAISGIQDKEPADLPSGAQSSQIPQHSPAANYGQDANKEEEWAQILQQDLLQESQLNSQDQIENSLELPGMDNLDHEDEALRRAILESLQNLNVGDTQAPPNTSDETRAQAKTKTKTKTKDKDRVQDKEKDSHRRDKSKSKKSKNKDAKKSDNKKKSKKKKDSSKKRKGSTKSVAPVVRPKPVEDLDLLNFEDVIKGFMDQAANNGDFARPRSDDGNPPDGQQASDSYDAETRALVEATLQAFENELLMGSSATAGKKPKVSRKTSIPTDKSAVSSAEQGEIIKPIVQNLPIGKSFKAGSSDLHKKKTSKKVDHQADVYDEGDFSKALAEMVDQVVNTSLEEAHPNISKLPAESSGSKRIEQVPLSPSNNDISSLTDKSTGDGTNAMIRLSEPVPDTSVGVSKLDDLSRSSPTSHPGETSTQKATVSQNYTRPRESLNVQDKSSSPSFLEVSGDLNKLALDSQNLQSRMSFPDSKQPAVMEGNGVSETLDLNQIMQNAMAMAFQGQLGHQISQSALDDFNQQLQGFNVSQLLEGNEPAKTKKKSSKKKSGGEKKSKSSKSKPFKFKHLVELGFGDAATIKSTKQKTKVAKTRAVKQKDSELRVLDGEQKKTKGNRKKGISSQEFSAALHATGGSFSGFFEELPNVLDIHEPKKPGRPRKSPAPALVTDKYWRKRYKLAAIEAATRARRQRMDRNKAHRKQIKDERHARRQERHLKKEEDRMKEEQDRRELEVIVARGPPYPPFLRLTKKGTPKKPFRRYTADEMKARQDNSPRTSDIIKSHLRRQVHVPVASLRKIPISDFAADFDSETANTRVHNTERSAVPIPLIRVQKLSDITLTETRPSAFYGGQRIIEQNPRERFSGSHKKRRRSSKGDVKTLYKTVVHREKVCLHPPWSVPAHPPLALPAARKKKTSKVKKTPGHSKSTRNQGAATFISGNKIIPASLFPIINTLKTAARAKAAAGATPEEAGKQLGAMLRNARLTIAQTLARARSRHARNYDTMKTMADIKEPSANKDLTKGSKRMPLFSLSSIKAITDEHDAVADSSRDKTSIKVEPGQFEDAVRRIGDPPCNTEMESKQLPVSSDHLSAPSVSADDKVTKSQSAREIKTGNAPQGDGAHRGPTSTLHSSIEANSSENNGAVNRRELKMPASSGRDLSYQDAERPLKKLKSATHVKLESDPVIPPLVRDSEIIHKSSSSEVKDELPPEVQAEITRALKDIIRPYDGHRKKYVKKSTPVLNLDGVVPPKAIAPVDVPASKKEVKKESHPRKTPEILAPRISKSPERKSEVRIKTPGAKVGSAKSVFESKFHFDIPTKNTKGEALPVISILRRAKDHLNVEELTKLKKSMTNERKRKWREANASKNKEHDLRARLRKRANALFGNEDTAAKNKWFDEEYTKRSVKAEVGNNEDVKQPTPELPTSISDHEVLNMIACILEKEDVARAIEREINEEANMVGSDRKAMKRKVKGTVEKPVKIEMNVSPVSGDARVGDTHEIKPKSNNLRSPEVQTDPNVESVEEPAESIDPALAQLGKRARDESAEEEFDGAKRRRNQNTPPENLLLKRPAYINMENI</sequence>
<feature type="region of interest" description="Disordered" evidence="1">
    <location>
        <begin position="918"/>
        <end position="940"/>
    </location>
</feature>
<name>A0A1G4JTT0_9SACH</name>
<feature type="region of interest" description="Disordered" evidence="1">
    <location>
        <begin position="267"/>
        <end position="297"/>
    </location>
</feature>
<dbReference type="STRING" id="1266660.A0A1G4JTT0"/>
<feature type="compositionally biased region" description="Basic residues" evidence="1">
    <location>
        <begin position="200"/>
        <end position="209"/>
    </location>
</feature>